<evidence type="ECO:0000313" key="2">
    <source>
        <dbReference type="Proteomes" id="UP000235965"/>
    </source>
</evidence>
<comment type="caution">
    <text evidence="1">The sequence shown here is derived from an EMBL/GenBank/DDBJ whole genome shotgun (WGS) entry which is preliminary data.</text>
</comment>
<evidence type="ECO:0000313" key="1">
    <source>
        <dbReference type="EMBL" id="PNF38470.1"/>
    </source>
</evidence>
<dbReference type="InterPro" id="IPR036397">
    <property type="entry name" value="RNaseH_sf"/>
</dbReference>
<dbReference type="InterPro" id="IPR052709">
    <property type="entry name" value="Transposase-MT_Hybrid"/>
</dbReference>
<dbReference type="Gene3D" id="3.30.420.10">
    <property type="entry name" value="Ribonuclease H-like superfamily/Ribonuclease H"/>
    <property type="match status" value="1"/>
</dbReference>
<dbReference type="PANTHER" id="PTHR46060">
    <property type="entry name" value="MARINER MOS1 TRANSPOSASE-LIKE PROTEIN"/>
    <property type="match status" value="1"/>
</dbReference>
<protein>
    <submittedName>
        <fullName evidence="1">Uncharacterized protein</fullName>
    </submittedName>
</protein>
<dbReference type="STRING" id="105785.A0A2J7RCB5"/>
<dbReference type="AlphaFoldDB" id="A0A2J7RCB5"/>
<reference evidence="1 2" key="1">
    <citation type="submission" date="2017-12" db="EMBL/GenBank/DDBJ databases">
        <title>Hemimetabolous genomes reveal molecular basis of termite eusociality.</title>
        <authorList>
            <person name="Harrison M.C."/>
            <person name="Jongepier E."/>
            <person name="Robertson H.M."/>
            <person name="Arning N."/>
            <person name="Bitard-Feildel T."/>
            <person name="Chao H."/>
            <person name="Childers C.P."/>
            <person name="Dinh H."/>
            <person name="Doddapaneni H."/>
            <person name="Dugan S."/>
            <person name="Gowin J."/>
            <person name="Greiner C."/>
            <person name="Han Y."/>
            <person name="Hu H."/>
            <person name="Hughes D.S.T."/>
            <person name="Huylmans A.-K."/>
            <person name="Kemena C."/>
            <person name="Kremer L.P.M."/>
            <person name="Lee S.L."/>
            <person name="Lopez-Ezquerra A."/>
            <person name="Mallet L."/>
            <person name="Monroy-Kuhn J.M."/>
            <person name="Moser A."/>
            <person name="Murali S.C."/>
            <person name="Muzny D.M."/>
            <person name="Otani S."/>
            <person name="Piulachs M.-D."/>
            <person name="Poelchau M."/>
            <person name="Qu J."/>
            <person name="Schaub F."/>
            <person name="Wada-Katsumata A."/>
            <person name="Worley K.C."/>
            <person name="Xie Q."/>
            <person name="Ylla G."/>
            <person name="Poulsen M."/>
            <person name="Gibbs R.A."/>
            <person name="Schal C."/>
            <person name="Richards S."/>
            <person name="Belles X."/>
            <person name="Korb J."/>
            <person name="Bornberg-Bauer E."/>
        </authorList>
    </citation>
    <scope>NUCLEOTIDE SEQUENCE [LARGE SCALE GENOMIC DNA]</scope>
    <source>
        <tissue evidence="1">Whole body</tissue>
    </source>
</reference>
<dbReference type="InParanoid" id="A0A2J7RCB5"/>
<keyword evidence="2" id="KW-1185">Reference proteome</keyword>
<dbReference type="OrthoDB" id="616263at2759"/>
<organism evidence="1 2">
    <name type="scientific">Cryptotermes secundus</name>
    <dbReference type="NCBI Taxonomy" id="105785"/>
    <lineage>
        <taxon>Eukaryota</taxon>
        <taxon>Metazoa</taxon>
        <taxon>Ecdysozoa</taxon>
        <taxon>Arthropoda</taxon>
        <taxon>Hexapoda</taxon>
        <taxon>Insecta</taxon>
        <taxon>Pterygota</taxon>
        <taxon>Neoptera</taxon>
        <taxon>Polyneoptera</taxon>
        <taxon>Dictyoptera</taxon>
        <taxon>Blattodea</taxon>
        <taxon>Blattoidea</taxon>
        <taxon>Termitoidae</taxon>
        <taxon>Kalotermitidae</taxon>
        <taxon>Cryptotermitinae</taxon>
        <taxon>Cryptotermes</taxon>
    </lineage>
</organism>
<dbReference type="PANTHER" id="PTHR46060:SF2">
    <property type="entry name" value="HISTONE-LYSINE N-METHYLTRANSFERASE SETMAR"/>
    <property type="match status" value="1"/>
</dbReference>
<sequence>MFSKQEQRSWIKIECTRGRTARQCHQGLQEACGESALPYRTVARWVKAFNEGRQNVADMRRAGRPSVSEEEVYAHSALLESDRRHTIRELARETGLAHTTVLHILKERLCMRKIASRRVPHDLTEMQKWLRYDAAPLRKKRRHFLQNPPIILQDNAQPHAAQTVADLFDRWGWEVLYHPPYFTDLSPCDFDLIPKMKEPLRGIRFRTVLENLQAVDRSIRTINTTGAAKGILRLPRRWQRVVHNASDYIEGG</sequence>
<dbReference type="Proteomes" id="UP000235965">
    <property type="component" value="Unassembled WGS sequence"/>
</dbReference>
<dbReference type="GO" id="GO:0003676">
    <property type="term" value="F:nucleic acid binding"/>
    <property type="evidence" value="ECO:0007669"/>
    <property type="project" value="InterPro"/>
</dbReference>
<gene>
    <name evidence="1" type="ORF">B7P43_G04053</name>
</gene>
<proteinExistence type="predicted"/>
<name>A0A2J7RCB5_9NEOP</name>
<dbReference type="Gene3D" id="1.10.10.1450">
    <property type="match status" value="1"/>
</dbReference>
<dbReference type="EMBL" id="NEVH01005885">
    <property type="protein sequence ID" value="PNF38470.1"/>
    <property type="molecule type" value="Genomic_DNA"/>
</dbReference>
<accession>A0A2J7RCB5</accession>